<gene>
    <name evidence="12" type="ORF">SAMN04488557_0918</name>
</gene>
<dbReference type="InterPro" id="IPR006260">
    <property type="entry name" value="TonB/TolA_C"/>
</dbReference>
<dbReference type="EMBL" id="FPCH01000001">
    <property type="protein sequence ID" value="SFV28069.1"/>
    <property type="molecule type" value="Genomic_DNA"/>
</dbReference>
<sequence length="238" mass="25010">MSVLIHASIGSLMLASSRKSIADALDLGQGIDVVLVEQGIATEGLVKLGDAMQTIEPAQILPPQPPPQPDEVKPDELRNVIASDASSVEAIVGETQERPAPPQPDVAQAKEQQPPQAAVSTEQSSGPAKTGADAKAVGLYLGQIQKHVERAKVSPPSRRSGAVVMRFVIGLDGKLLSREVVSGSGFKILDDAAAAALDRAAPFPPIPPKVSLSPITLTQQFTFEAMLVKGKPPRSRRE</sequence>
<dbReference type="PANTHER" id="PTHR33446">
    <property type="entry name" value="PROTEIN TONB-RELATED"/>
    <property type="match status" value="1"/>
</dbReference>
<dbReference type="STRING" id="51670.SAMN04488557_0918"/>
<dbReference type="PROSITE" id="PS52015">
    <property type="entry name" value="TONB_CTD"/>
    <property type="match status" value="1"/>
</dbReference>
<comment type="similarity">
    <text evidence="2">Belongs to the TonB family.</text>
</comment>
<evidence type="ECO:0000256" key="8">
    <source>
        <dbReference type="ARBA" id="ARBA00022989"/>
    </source>
</evidence>
<comment type="subcellular location">
    <subcellularLocation>
        <location evidence="1">Cell inner membrane</location>
        <topology evidence="1">Single-pass membrane protein</topology>
        <orientation evidence="1">Periplasmic side</orientation>
    </subcellularLocation>
</comment>
<evidence type="ECO:0000256" key="4">
    <source>
        <dbReference type="ARBA" id="ARBA00022475"/>
    </source>
</evidence>
<dbReference type="RefSeq" id="WP_244531065.1">
    <property type="nucleotide sequence ID" value="NZ_FPCH01000001.1"/>
</dbReference>
<evidence type="ECO:0000313" key="13">
    <source>
        <dbReference type="Proteomes" id="UP000199423"/>
    </source>
</evidence>
<keyword evidence="8" id="KW-1133">Transmembrane helix</keyword>
<evidence type="ECO:0000256" key="7">
    <source>
        <dbReference type="ARBA" id="ARBA00022927"/>
    </source>
</evidence>
<evidence type="ECO:0000256" key="6">
    <source>
        <dbReference type="ARBA" id="ARBA00022692"/>
    </source>
</evidence>
<evidence type="ECO:0000256" key="10">
    <source>
        <dbReference type="SAM" id="MobiDB-lite"/>
    </source>
</evidence>
<evidence type="ECO:0000256" key="2">
    <source>
        <dbReference type="ARBA" id="ARBA00006555"/>
    </source>
</evidence>
<keyword evidence="7" id="KW-0653">Protein transport</keyword>
<proteinExistence type="inferred from homology"/>
<dbReference type="InterPro" id="IPR037682">
    <property type="entry name" value="TonB_C"/>
</dbReference>
<feature type="compositionally biased region" description="Low complexity" evidence="10">
    <location>
        <begin position="107"/>
        <end position="118"/>
    </location>
</feature>
<evidence type="ECO:0000259" key="11">
    <source>
        <dbReference type="PROSITE" id="PS52015"/>
    </source>
</evidence>
<accession>A0A1I7N073</accession>
<dbReference type="InterPro" id="IPR051045">
    <property type="entry name" value="TonB-dependent_transducer"/>
</dbReference>
<dbReference type="Proteomes" id="UP000199423">
    <property type="component" value="Unassembled WGS sequence"/>
</dbReference>
<dbReference type="Gene3D" id="3.30.1150.10">
    <property type="match status" value="1"/>
</dbReference>
<keyword evidence="5" id="KW-0997">Cell inner membrane</keyword>
<dbReference type="AlphaFoldDB" id="A0A1I7N073"/>
<organism evidence="12 13">
    <name type="scientific">Hyphomicrobium facile</name>
    <dbReference type="NCBI Taxonomy" id="51670"/>
    <lineage>
        <taxon>Bacteria</taxon>
        <taxon>Pseudomonadati</taxon>
        <taxon>Pseudomonadota</taxon>
        <taxon>Alphaproteobacteria</taxon>
        <taxon>Hyphomicrobiales</taxon>
        <taxon>Hyphomicrobiaceae</taxon>
        <taxon>Hyphomicrobium</taxon>
    </lineage>
</organism>
<dbReference type="PANTHER" id="PTHR33446:SF2">
    <property type="entry name" value="PROTEIN TONB"/>
    <property type="match status" value="1"/>
</dbReference>
<evidence type="ECO:0000256" key="5">
    <source>
        <dbReference type="ARBA" id="ARBA00022519"/>
    </source>
</evidence>
<dbReference type="NCBIfam" id="TIGR01352">
    <property type="entry name" value="tonB_Cterm"/>
    <property type="match status" value="1"/>
</dbReference>
<dbReference type="Pfam" id="PF13103">
    <property type="entry name" value="TonB_2"/>
    <property type="match status" value="1"/>
</dbReference>
<reference evidence="13" key="1">
    <citation type="submission" date="2016-10" db="EMBL/GenBank/DDBJ databases">
        <authorList>
            <person name="Varghese N."/>
            <person name="Submissions S."/>
        </authorList>
    </citation>
    <scope>NUCLEOTIDE SEQUENCE [LARGE SCALE GENOMIC DNA]</scope>
    <source>
        <strain evidence="13">DSM 1565</strain>
    </source>
</reference>
<dbReference type="GO" id="GO:0098797">
    <property type="term" value="C:plasma membrane protein complex"/>
    <property type="evidence" value="ECO:0007669"/>
    <property type="project" value="TreeGrafter"/>
</dbReference>
<keyword evidence="9" id="KW-0472">Membrane</keyword>
<keyword evidence="4" id="KW-1003">Cell membrane</keyword>
<evidence type="ECO:0000256" key="3">
    <source>
        <dbReference type="ARBA" id="ARBA00022448"/>
    </source>
</evidence>
<protein>
    <submittedName>
        <fullName evidence="12">Protein TonB</fullName>
    </submittedName>
</protein>
<evidence type="ECO:0000313" key="12">
    <source>
        <dbReference type="EMBL" id="SFV28069.1"/>
    </source>
</evidence>
<dbReference type="GO" id="GO:0031992">
    <property type="term" value="F:energy transducer activity"/>
    <property type="evidence" value="ECO:0007669"/>
    <property type="project" value="TreeGrafter"/>
</dbReference>
<feature type="domain" description="TonB C-terminal" evidence="11">
    <location>
        <begin position="135"/>
        <end position="230"/>
    </location>
</feature>
<keyword evidence="6" id="KW-0812">Transmembrane</keyword>
<dbReference type="SUPFAM" id="SSF74653">
    <property type="entry name" value="TolA/TonB C-terminal domain"/>
    <property type="match status" value="1"/>
</dbReference>
<dbReference type="GO" id="GO:0055085">
    <property type="term" value="P:transmembrane transport"/>
    <property type="evidence" value="ECO:0007669"/>
    <property type="project" value="InterPro"/>
</dbReference>
<keyword evidence="3" id="KW-0813">Transport</keyword>
<evidence type="ECO:0000256" key="1">
    <source>
        <dbReference type="ARBA" id="ARBA00004383"/>
    </source>
</evidence>
<dbReference type="GO" id="GO:0015031">
    <property type="term" value="P:protein transport"/>
    <property type="evidence" value="ECO:0007669"/>
    <property type="project" value="UniProtKB-KW"/>
</dbReference>
<name>A0A1I7N073_9HYPH</name>
<keyword evidence="13" id="KW-1185">Reference proteome</keyword>
<feature type="region of interest" description="Disordered" evidence="10">
    <location>
        <begin position="94"/>
        <end position="132"/>
    </location>
</feature>
<evidence type="ECO:0000256" key="9">
    <source>
        <dbReference type="ARBA" id="ARBA00023136"/>
    </source>
</evidence>